<keyword evidence="1" id="KW-0812">Transmembrane</keyword>
<organism evidence="2 3">
    <name type="scientific">Polarella glacialis</name>
    <name type="common">Dinoflagellate</name>
    <dbReference type="NCBI Taxonomy" id="89957"/>
    <lineage>
        <taxon>Eukaryota</taxon>
        <taxon>Sar</taxon>
        <taxon>Alveolata</taxon>
        <taxon>Dinophyceae</taxon>
        <taxon>Suessiales</taxon>
        <taxon>Suessiaceae</taxon>
        <taxon>Polarella</taxon>
    </lineage>
</organism>
<feature type="transmembrane region" description="Helical" evidence="1">
    <location>
        <begin position="56"/>
        <end position="78"/>
    </location>
</feature>
<gene>
    <name evidence="2" type="ORF">PGLA2088_LOCUS47226</name>
</gene>
<sequence>MIYRAGDDLQGCPIIPGAPWVPIITIMMISCAYNFGQSFFDGFFPVLCYDRFGLQASAIGSVQTAMALVVFAVTTFIYGPTVRRLGL</sequence>
<evidence type="ECO:0008006" key="4">
    <source>
        <dbReference type="Google" id="ProtNLM"/>
    </source>
</evidence>
<dbReference type="Proteomes" id="UP000626109">
    <property type="component" value="Unassembled WGS sequence"/>
</dbReference>
<dbReference type="AlphaFoldDB" id="A0A813LNF4"/>
<evidence type="ECO:0000313" key="2">
    <source>
        <dbReference type="EMBL" id="CAE8734298.1"/>
    </source>
</evidence>
<comment type="caution">
    <text evidence="2">The sequence shown here is derived from an EMBL/GenBank/DDBJ whole genome shotgun (WGS) entry which is preliminary data.</text>
</comment>
<dbReference type="SUPFAM" id="SSF103473">
    <property type="entry name" value="MFS general substrate transporter"/>
    <property type="match status" value="1"/>
</dbReference>
<feature type="non-terminal residue" evidence="2">
    <location>
        <position position="1"/>
    </location>
</feature>
<evidence type="ECO:0000256" key="1">
    <source>
        <dbReference type="SAM" id="Phobius"/>
    </source>
</evidence>
<feature type="transmembrane region" description="Helical" evidence="1">
    <location>
        <begin position="12"/>
        <end position="36"/>
    </location>
</feature>
<accession>A0A813LNF4</accession>
<proteinExistence type="predicted"/>
<keyword evidence="1" id="KW-1133">Transmembrane helix</keyword>
<dbReference type="InterPro" id="IPR036259">
    <property type="entry name" value="MFS_trans_sf"/>
</dbReference>
<name>A0A813LNF4_POLGL</name>
<dbReference type="EMBL" id="CAJNNW010036440">
    <property type="protein sequence ID" value="CAE8734298.1"/>
    <property type="molecule type" value="Genomic_DNA"/>
</dbReference>
<reference evidence="2" key="1">
    <citation type="submission" date="2021-02" db="EMBL/GenBank/DDBJ databases">
        <authorList>
            <person name="Dougan E. K."/>
            <person name="Rhodes N."/>
            <person name="Thang M."/>
            <person name="Chan C."/>
        </authorList>
    </citation>
    <scope>NUCLEOTIDE SEQUENCE</scope>
</reference>
<dbReference type="PROSITE" id="PS51257">
    <property type="entry name" value="PROKAR_LIPOPROTEIN"/>
    <property type="match status" value="1"/>
</dbReference>
<protein>
    <recommendedName>
        <fullName evidence="4">Major facilitator superfamily (MFS) profile domain-containing protein</fullName>
    </recommendedName>
</protein>
<keyword evidence="1" id="KW-0472">Membrane</keyword>
<evidence type="ECO:0000313" key="3">
    <source>
        <dbReference type="Proteomes" id="UP000626109"/>
    </source>
</evidence>